<dbReference type="KEGG" id="aram:KAR29_03550"/>
<dbReference type="EMBL" id="CP072943">
    <property type="protein sequence ID" value="QTX32998.1"/>
    <property type="molecule type" value="Genomic_DNA"/>
</dbReference>
<sequence>MKASLKSFLFSWAGYFGLFVSTSRCPCCGQPLCPKGTPVMILLAALAAAAGRWLRGVRSRAGN</sequence>
<dbReference type="AlphaFoldDB" id="A0A9Q7APJ1"/>
<dbReference type="Proteomes" id="UP000671879">
    <property type="component" value="Chromosome"/>
</dbReference>
<name>A0A9Q7APJ1_9BACT</name>
<evidence type="ECO:0000313" key="2">
    <source>
        <dbReference type="Proteomes" id="UP000671879"/>
    </source>
</evidence>
<gene>
    <name evidence="1" type="ORF">KAR29_03550</name>
</gene>
<accession>A0A9Q7APJ1</accession>
<evidence type="ECO:0000313" key="1">
    <source>
        <dbReference type="EMBL" id="QTX32998.1"/>
    </source>
</evidence>
<keyword evidence="2" id="KW-1185">Reference proteome</keyword>
<protein>
    <submittedName>
        <fullName evidence="1">Uncharacterized protein</fullName>
    </submittedName>
</protein>
<dbReference type="RefSeq" id="WP_274374266.1">
    <property type="nucleotide sequence ID" value="NZ_CP072943.1"/>
</dbReference>
<reference evidence="2" key="1">
    <citation type="submission" date="2021-04" db="EMBL/GenBank/DDBJ databases">
        <title>A novel Synergistetes isolate from a pyrite-forming mixed culture.</title>
        <authorList>
            <person name="Bunk B."/>
            <person name="Sproer C."/>
            <person name="Spring S."/>
            <person name="Pester M."/>
        </authorList>
    </citation>
    <scope>NUCLEOTIDE SEQUENCE [LARGE SCALE GENOMIC DNA]</scope>
    <source>
        <strain evidence="2">J.5.4.2-T.3.5.2</strain>
    </source>
</reference>
<organism evidence="1 2">
    <name type="scientific">Aminithiophilus ramosus</name>
    <dbReference type="NCBI Taxonomy" id="3029084"/>
    <lineage>
        <taxon>Bacteria</taxon>
        <taxon>Thermotogati</taxon>
        <taxon>Synergistota</taxon>
        <taxon>Synergistia</taxon>
        <taxon>Synergistales</taxon>
        <taxon>Aminithiophilaceae</taxon>
        <taxon>Aminithiophilus</taxon>
    </lineage>
</organism>
<proteinExistence type="predicted"/>